<dbReference type="SUPFAM" id="SSF55347">
    <property type="entry name" value="Glyceraldehyde-3-phosphate dehydrogenase-like, C-terminal domain"/>
    <property type="match status" value="1"/>
</dbReference>
<feature type="domain" description="GFO/IDH/MocA-like oxidoreductase" evidence="4">
    <location>
        <begin position="136"/>
        <end position="250"/>
    </location>
</feature>
<dbReference type="Gene3D" id="3.30.360.10">
    <property type="entry name" value="Dihydrodipicolinate Reductase, domain 2"/>
    <property type="match status" value="1"/>
</dbReference>
<dbReference type="EMBL" id="CP029346">
    <property type="protein sequence ID" value="AWL08438.1"/>
    <property type="molecule type" value="Genomic_DNA"/>
</dbReference>
<dbReference type="InterPro" id="IPR055170">
    <property type="entry name" value="GFO_IDH_MocA-like_dom"/>
</dbReference>
<comment type="similarity">
    <text evidence="1">Belongs to the Gfo/Idh/MocA family.</text>
</comment>
<evidence type="ECO:0000313" key="5">
    <source>
        <dbReference type="EMBL" id="AWL08438.1"/>
    </source>
</evidence>
<accession>A0A2S2DSV5</accession>
<dbReference type="AlphaFoldDB" id="A0A2S2DSV5"/>
<reference evidence="6" key="1">
    <citation type="submission" date="2018-05" db="EMBL/GenBank/DDBJ databases">
        <title>Pseudarcicella sp. HME7025 Genome sequencing and assembly.</title>
        <authorList>
            <person name="Kim H."/>
            <person name="Kang H."/>
            <person name="Joh K."/>
        </authorList>
    </citation>
    <scope>NUCLEOTIDE SEQUENCE [LARGE SCALE GENOMIC DNA]</scope>
    <source>
        <strain evidence="6">HME7025</strain>
    </source>
</reference>
<dbReference type="Pfam" id="PF22725">
    <property type="entry name" value="GFO_IDH_MocA_C3"/>
    <property type="match status" value="1"/>
</dbReference>
<dbReference type="GO" id="GO:0000166">
    <property type="term" value="F:nucleotide binding"/>
    <property type="evidence" value="ECO:0007669"/>
    <property type="project" value="InterPro"/>
</dbReference>
<dbReference type="OrthoDB" id="9795543at2"/>
<dbReference type="PANTHER" id="PTHR22604:SF105">
    <property type="entry name" value="TRANS-1,2-DIHYDROBENZENE-1,2-DIOL DEHYDROGENASE"/>
    <property type="match status" value="1"/>
</dbReference>
<dbReference type="InterPro" id="IPR036291">
    <property type="entry name" value="NAD(P)-bd_dom_sf"/>
</dbReference>
<keyword evidence="6" id="KW-1185">Reference proteome</keyword>
<dbReference type="RefSeq" id="WP_109322191.1">
    <property type="nucleotide sequence ID" value="NZ_CP029346.1"/>
</dbReference>
<evidence type="ECO:0000259" key="4">
    <source>
        <dbReference type="Pfam" id="PF22725"/>
    </source>
</evidence>
<proteinExistence type="inferred from homology"/>
<keyword evidence="2 5" id="KW-0560">Oxidoreductase</keyword>
<evidence type="ECO:0000313" key="6">
    <source>
        <dbReference type="Proteomes" id="UP000245468"/>
    </source>
</evidence>
<dbReference type="PANTHER" id="PTHR22604">
    <property type="entry name" value="OXIDOREDUCTASES"/>
    <property type="match status" value="1"/>
</dbReference>
<evidence type="ECO:0000256" key="2">
    <source>
        <dbReference type="ARBA" id="ARBA00023002"/>
    </source>
</evidence>
<sequence>MINPGNSIRWGILACGKIARKFADDLAFVSDAQLTAVSSRDIHRAEEFASHYPGSKAFGSYEEMLSSGLIDVVYVASPHGLHHAHTLLCLEAGIPVLCEKAFAVNGRQVSEMIQKAKEKNLFLMEALWTRFHPSVAKVLDIIESGKIGQIRHVAADFGFKAEYDVESRLFNPVLTGGSLMDIGIYPLFISKLLLGQPKTLLATGTMAPTGVDMNCAIATSYESGATATLFSTLAAQTDTTCTIYGSQGKIMMHSRFHETFGITVTLESGEVEEFECERKGWGYSYEAEAVQADLRAGRLENKWMTHQFSQELMGLLDEIRKQIGLVYPNE</sequence>
<dbReference type="Pfam" id="PF01408">
    <property type="entry name" value="GFO_IDH_MocA"/>
    <property type="match status" value="1"/>
</dbReference>
<dbReference type="InterPro" id="IPR050984">
    <property type="entry name" value="Gfo/Idh/MocA_domain"/>
</dbReference>
<protein>
    <submittedName>
        <fullName evidence="5">UDP-N-acetyl-2-amino-2-deoxyglucuronate dehydrogenase</fullName>
        <ecNumber evidence="5">1.1.1.335</ecNumber>
    </submittedName>
</protein>
<dbReference type="InterPro" id="IPR000683">
    <property type="entry name" value="Gfo/Idh/MocA-like_OxRdtase_N"/>
</dbReference>
<dbReference type="Gene3D" id="3.40.50.720">
    <property type="entry name" value="NAD(P)-binding Rossmann-like Domain"/>
    <property type="match status" value="1"/>
</dbReference>
<dbReference type="EC" id="1.1.1.335" evidence="5"/>
<organism evidence="5 6">
    <name type="scientific">Aquirufa nivalisilvae</name>
    <dbReference type="NCBI Taxonomy" id="2516557"/>
    <lineage>
        <taxon>Bacteria</taxon>
        <taxon>Pseudomonadati</taxon>
        <taxon>Bacteroidota</taxon>
        <taxon>Cytophagia</taxon>
        <taxon>Cytophagales</taxon>
        <taxon>Flectobacillaceae</taxon>
        <taxon>Aquirufa</taxon>
    </lineage>
</organism>
<feature type="domain" description="Gfo/Idh/MocA-like oxidoreductase N-terminal" evidence="3">
    <location>
        <begin position="8"/>
        <end position="124"/>
    </location>
</feature>
<dbReference type="KEGG" id="psez:HME7025_00566"/>
<gene>
    <name evidence="5" type="primary">wlbA</name>
    <name evidence="5" type="ORF">HME7025_00566</name>
</gene>
<dbReference type="GO" id="GO:0016491">
    <property type="term" value="F:oxidoreductase activity"/>
    <property type="evidence" value="ECO:0007669"/>
    <property type="project" value="UniProtKB-KW"/>
</dbReference>
<evidence type="ECO:0000256" key="1">
    <source>
        <dbReference type="ARBA" id="ARBA00010928"/>
    </source>
</evidence>
<dbReference type="SUPFAM" id="SSF51735">
    <property type="entry name" value="NAD(P)-binding Rossmann-fold domains"/>
    <property type="match status" value="1"/>
</dbReference>
<evidence type="ECO:0000259" key="3">
    <source>
        <dbReference type="Pfam" id="PF01408"/>
    </source>
</evidence>
<name>A0A2S2DSV5_9BACT</name>
<dbReference type="Proteomes" id="UP000245468">
    <property type="component" value="Chromosome"/>
</dbReference>